<dbReference type="InterPro" id="IPR007695">
    <property type="entry name" value="DNA_mismatch_repair_MutS-lik_N"/>
</dbReference>
<comment type="similarity">
    <text evidence="1 9 10">Belongs to the DNA mismatch repair MutS family.</text>
</comment>
<evidence type="ECO:0000256" key="5">
    <source>
        <dbReference type="ARBA" id="ARBA00022840"/>
    </source>
</evidence>
<dbReference type="GO" id="GO:0140664">
    <property type="term" value="F:ATP-dependent DNA damage sensor activity"/>
    <property type="evidence" value="ECO:0007669"/>
    <property type="project" value="InterPro"/>
</dbReference>
<dbReference type="InterPro" id="IPR007861">
    <property type="entry name" value="DNA_mismatch_repair_MutS_clamp"/>
</dbReference>
<evidence type="ECO:0000256" key="10">
    <source>
        <dbReference type="RuleBase" id="RU003756"/>
    </source>
</evidence>
<dbReference type="Gene3D" id="1.10.1420.10">
    <property type="match status" value="2"/>
</dbReference>
<gene>
    <name evidence="9" type="primary">mutS</name>
    <name evidence="13" type="ORF">PROH_05750</name>
</gene>
<dbReference type="Pfam" id="PF01624">
    <property type="entry name" value="MutS_I"/>
    <property type="match status" value="1"/>
</dbReference>
<dbReference type="PROSITE" id="PS00486">
    <property type="entry name" value="DNA_MISMATCH_REPAIR_2"/>
    <property type="match status" value="1"/>
</dbReference>
<dbReference type="SUPFAM" id="SSF55271">
    <property type="entry name" value="DNA repair protein MutS, domain I"/>
    <property type="match status" value="1"/>
</dbReference>
<dbReference type="FunFam" id="3.40.50.300:FF:000870">
    <property type="entry name" value="MutS protein homolog 4"/>
    <property type="match status" value="1"/>
</dbReference>
<dbReference type="RefSeq" id="WP_017714649.1">
    <property type="nucleotide sequence ID" value="NZ_KB235944.1"/>
</dbReference>
<dbReference type="Proteomes" id="UP000034681">
    <property type="component" value="Unassembled WGS sequence"/>
</dbReference>
<dbReference type="OrthoDB" id="9802448at2"/>
<dbReference type="PANTHER" id="PTHR11361:SF34">
    <property type="entry name" value="DNA MISMATCH REPAIR PROTEIN MSH1, MITOCHONDRIAL"/>
    <property type="match status" value="1"/>
</dbReference>
<dbReference type="Pfam" id="PF05192">
    <property type="entry name" value="MutS_III"/>
    <property type="match status" value="1"/>
</dbReference>
<evidence type="ECO:0000256" key="4">
    <source>
        <dbReference type="ARBA" id="ARBA00022763"/>
    </source>
</evidence>
<dbReference type="PIRSF" id="PIRSF037677">
    <property type="entry name" value="DNA_mis_repair_Msh6"/>
    <property type="match status" value="1"/>
</dbReference>
<dbReference type="GO" id="GO:0005524">
    <property type="term" value="F:ATP binding"/>
    <property type="evidence" value="ECO:0007669"/>
    <property type="project" value="UniProtKB-UniRule"/>
</dbReference>
<proteinExistence type="inferred from homology"/>
<dbReference type="InterPro" id="IPR045076">
    <property type="entry name" value="MutS"/>
</dbReference>
<dbReference type="CDD" id="cd03284">
    <property type="entry name" value="ABC_MutS1"/>
    <property type="match status" value="1"/>
</dbReference>
<dbReference type="Gene3D" id="3.40.1170.10">
    <property type="entry name" value="DNA repair protein MutS, domain I"/>
    <property type="match status" value="1"/>
</dbReference>
<keyword evidence="7 9" id="KW-0234">DNA repair</keyword>
<evidence type="ECO:0000313" key="14">
    <source>
        <dbReference type="Proteomes" id="UP000034681"/>
    </source>
</evidence>
<organism evidence="13 14">
    <name type="scientific">Prochlorothrix hollandica PCC 9006 = CALU 1027</name>
    <dbReference type="NCBI Taxonomy" id="317619"/>
    <lineage>
        <taxon>Bacteria</taxon>
        <taxon>Bacillati</taxon>
        <taxon>Cyanobacteriota</taxon>
        <taxon>Cyanophyceae</taxon>
        <taxon>Prochlorotrichales</taxon>
        <taxon>Prochlorotrichaceae</taxon>
        <taxon>Prochlorothrix</taxon>
    </lineage>
</organism>
<keyword evidence="14" id="KW-1185">Reference proteome</keyword>
<evidence type="ECO:0000256" key="2">
    <source>
        <dbReference type="ARBA" id="ARBA00021982"/>
    </source>
</evidence>
<dbReference type="SMART" id="SM00533">
    <property type="entry name" value="MUTSd"/>
    <property type="match status" value="1"/>
</dbReference>
<protein>
    <recommendedName>
        <fullName evidence="2 9">DNA mismatch repair protein MutS</fullName>
    </recommendedName>
</protein>
<dbReference type="STRING" id="317619.GCA_000332315_04572"/>
<dbReference type="GO" id="GO:0006298">
    <property type="term" value="P:mismatch repair"/>
    <property type="evidence" value="ECO:0007669"/>
    <property type="project" value="UniProtKB-UniRule"/>
</dbReference>
<dbReference type="SUPFAM" id="SSF52540">
    <property type="entry name" value="P-loop containing nucleoside triphosphate hydrolases"/>
    <property type="match status" value="1"/>
</dbReference>
<dbReference type="SUPFAM" id="SSF48334">
    <property type="entry name" value="DNA repair protein MutS, domain III"/>
    <property type="match status" value="1"/>
</dbReference>
<feature type="region of interest" description="Disordered" evidence="11">
    <location>
        <begin position="879"/>
        <end position="917"/>
    </location>
</feature>
<dbReference type="SUPFAM" id="SSF53150">
    <property type="entry name" value="DNA repair protein MutS, domain II"/>
    <property type="match status" value="1"/>
</dbReference>
<keyword evidence="4 9" id="KW-0227">DNA damage</keyword>
<evidence type="ECO:0000256" key="3">
    <source>
        <dbReference type="ARBA" id="ARBA00022741"/>
    </source>
</evidence>
<sequence>MTSPPSPPADLPQRLVKHAVKHTHHQDVDWEQLTPMMRHYVEVKSQHKDALLLYRMGDFFECFLEDAITVARELELVLTSKEGGGEVGRVPMAGIPHKALDGYCAKLVDKGYAVAICDQVEDAAQAKGPLVRRAITRIITPGTILEDGMLQGRRNNFLGAVVLAGNHWGLAFADVSTGEFATTQSSDLDQLNQELQRLSPSEVLLPTPAPDLVGLLRPDQKSQYLPEGLPPQLCYTLRPQKAFDTTEARQRLLQRFRVRSLEGMGCEGLPLAIRAAGGLLSYLEDTSEGRVQRLQAEDPDCHLHPAAITAIPLQPLHTYAITAYLILDAQTRRNLEIVQTVRDGSFHGSLLWALDATVTTMGGRSLRRWLLQPLLDPRAIAARHDTVQELLERGNLRGDLRQILGQIYDLERLTGRAGSGTANGRDLVALADSFAKLPDIAQLLADTTSPYLAPLKTLDPSLEALGQRIHGCLVAEPPLLLLEGGLIRSGVHPELDALRQESEDDRQWVANLESLERERTGINTLKVGYNKTFGYYLAITRSKTDQVPEDYIRKQTLTNEERYITPELKERETRLATAQSQLNLLEYEIFSQLRAAVGEQAELIRQVAQRVAALDVLAAFAELAQFRNYCRPQMRDDRPLAIHQGRHPVVERSLPPGFFVPNSTALGYGTPLDPPVPGIPTAFPTPDLVILTGPNASGKSCYLRQVGLIQLMAQVGSFVPATAASLGICDRIFTRVGAVDDLATGQSTFMVEMNETANILHHATPQSLVLLDEIGRGTATFDGLSIAWAVAEYLASEIRARSIFATHYHEMNELASLLPNVANFQVTVKELPDDIVFLHQVQPGGADRSYGIEAARLAGLPRSVIDRARQVMTQIEKHSKIAMGLRKGAPGDSPHPSRKAQPGSPEPPQGQQQLDMF</sequence>
<dbReference type="InterPro" id="IPR005748">
    <property type="entry name" value="DNA_mismatch_repair_MutS"/>
</dbReference>
<evidence type="ECO:0000259" key="12">
    <source>
        <dbReference type="PROSITE" id="PS00486"/>
    </source>
</evidence>
<comment type="function">
    <text evidence="8 9">This protein is involved in the repair of mismatches in DNA. It is possible that it carries out the mismatch recognition step. This protein has a weak ATPase activity.</text>
</comment>
<dbReference type="Pfam" id="PF05190">
    <property type="entry name" value="MutS_IV"/>
    <property type="match status" value="1"/>
</dbReference>
<accession>A0A0M2Q2B5</accession>
<evidence type="ECO:0000256" key="1">
    <source>
        <dbReference type="ARBA" id="ARBA00006271"/>
    </source>
</evidence>
<dbReference type="GO" id="GO:0003684">
    <property type="term" value="F:damaged DNA binding"/>
    <property type="evidence" value="ECO:0007669"/>
    <property type="project" value="UniProtKB-UniRule"/>
</dbReference>
<dbReference type="InterPro" id="IPR007860">
    <property type="entry name" value="DNA_mmatch_repair_MutS_con_dom"/>
</dbReference>
<keyword evidence="5 9" id="KW-0067">ATP-binding</keyword>
<keyword evidence="3 9" id="KW-0547">Nucleotide-binding</keyword>
<dbReference type="FunFam" id="1.10.1420.10:FF:000001">
    <property type="entry name" value="DNA mismatch repair protein MutS"/>
    <property type="match status" value="1"/>
</dbReference>
<dbReference type="InterPro" id="IPR036678">
    <property type="entry name" value="MutS_con_dom_sf"/>
</dbReference>
<dbReference type="HAMAP" id="MF_00096">
    <property type="entry name" value="MutS"/>
    <property type="match status" value="1"/>
</dbReference>
<dbReference type="Gene3D" id="3.40.50.300">
    <property type="entry name" value="P-loop containing nucleotide triphosphate hydrolases"/>
    <property type="match status" value="1"/>
</dbReference>
<dbReference type="InterPro" id="IPR000432">
    <property type="entry name" value="DNA_mismatch_repair_MutS_C"/>
</dbReference>
<dbReference type="Pfam" id="PF05188">
    <property type="entry name" value="MutS_II"/>
    <property type="match status" value="1"/>
</dbReference>
<dbReference type="Gene3D" id="3.30.420.110">
    <property type="entry name" value="MutS, connector domain"/>
    <property type="match status" value="1"/>
</dbReference>
<dbReference type="InterPro" id="IPR027417">
    <property type="entry name" value="P-loop_NTPase"/>
</dbReference>
<dbReference type="PANTHER" id="PTHR11361">
    <property type="entry name" value="DNA MISMATCH REPAIR PROTEIN MUTS FAMILY MEMBER"/>
    <property type="match status" value="1"/>
</dbReference>
<dbReference type="AlphaFoldDB" id="A0A0M2Q2B5"/>
<dbReference type="GO" id="GO:0030983">
    <property type="term" value="F:mismatched DNA binding"/>
    <property type="evidence" value="ECO:0007669"/>
    <property type="project" value="InterPro"/>
</dbReference>
<dbReference type="eggNOG" id="COG0249">
    <property type="taxonomic scope" value="Bacteria"/>
</dbReference>
<dbReference type="Pfam" id="PF00488">
    <property type="entry name" value="MutS_V"/>
    <property type="match status" value="1"/>
</dbReference>
<evidence type="ECO:0000256" key="11">
    <source>
        <dbReference type="SAM" id="MobiDB-lite"/>
    </source>
</evidence>
<reference evidence="13" key="1">
    <citation type="submission" date="2012-04" db="EMBL/GenBank/DDBJ databases">
        <authorList>
            <person name="Borisov I.G."/>
            <person name="Ivanikova N.V."/>
            <person name="Pinevich A.V."/>
        </authorList>
    </citation>
    <scope>NUCLEOTIDE SEQUENCE</scope>
    <source>
        <strain evidence="13">CALU 1027</strain>
    </source>
</reference>
<feature type="domain" description="DNA mismatch repair proteins mutS family" evidence="12">
    <location>
        <begin position="767"/>
        <end position="783"/>
    </location>
</feature>
<evidence type="ECO:0000256" key="7">
    <source>
        <dbReference type="ARBA" id="ARBA00023204"/>
    </source>
</evidence>
<dbReference type="NCBIfam" id="NF003810">
    <property type="entry name" value="PRK05399.1"/>
    <property type="match status" value="1"/>
</dbReference>
<dbReference type="InterPro" id="IPR016151">
    <property type="entry name" value="DNA_mismatch_repair_MutS_N"/>
</dbReference>
<dbReference type="InterPro" id="IPR017261">
    <property type="entry name" value="DNA_mismatch_repair_MutS/MSH"/>
</dbReference>
<dbReference type="SMART" id="SM00534">
    <property type="entry name" value="MUTSac"/>
    <property type="match status" value="1"/>
</dbReference>
<dbReference type="InterPro" id="IPR007696">
    <property type="entry name" value="DNA_mismatch_repair_MutS_core"/>
</dbReference>
<dbReference type="InterPro" id="IPR036187">
    <property type="entry name" value="DNA_mismatch_repair_MutS_sf"/>
</dbReference>
<name>A0A0M2Q2B5_PROHO</name>
<evidence type="ECO:0000313" key="13">
    <source>
        <dbReference type="EMBL" id="KKJ00762.1"/>
    </source>
</evidence>
<keyword evidence="6 9" id="KW-0238">DNA-binding</keyword>
<dbReference type="EMBL" id="AJTX02000003">
    <property type="protein sequence ID" value="KKJ00762.1"/>
    <property type="molecule type" value="Genomic_DNA"/>
</dbReference>
<comment type="caution">
    <text evidence="13">The sequence shown here is derived from an EMBL/GenBank/DDBJ whole genome shotgun (WGS) entry which is preliminary data.</text>
</comment>
<dbReference type="GO" id="GO:0005829">
    <property type="term" value="C:cytosol"/>
    <property type="evidence" value="ECO:0007669"/>
    <property type="project" value="TreeGrafter"/>
</dbReference>
<dbReference type="NCBIfam" id="TIGR01070">
    <property type="entry name" value="mutS1"/>
    <property type="match status" value="1"/>
</dbReference>
<evidence type="ECO:0000256" key="9">
    <source>
        <dbReference type="HAMAP-Rule" id="MF_00096"/>
    </source>
</evidence>
<evidence type="ECO:0000256" key="8">
    <source>
        <dbReference type="ARBA" id="ARBA00024647"/>
    </source>
</evidence>
<feature type="binding site" evidence="9">
    <location>
        <begin position="693"/>
        <end position="700"/>
    </location>
    <ligand>
        <name>ATP</name>
        <dbReference type="ChEBI" id="CHEBI:30616"/>
    </ligand>
</feature>
<evidence type="ECO:0000256" key="6">
    <source>
        <dbReference type="ARBA" id="ARBA00023125"/>
    </source>
</evidence>